<dbReference type="SMART" id="SM00034">
    <property type="entry name" value="CLECT"/>
    <property type="match status" value="1"/>
</dbReference>
<accession>A0AAW0XC81</accession>
<evidence type="ECO:0000256" key="3">
    <source>
        <dbReference type="SAM" id="SignalP"/>
    </source>
</evidence>
<dbReference type="AlphaFoldDB" id="A0AAW0XC81"/>
<protein>
    <recommendedName>
        <fullName evidence="4">C-type lectin domain-containing protein</fullName>
    </recommendedName>
</protein>
<feature type="domain" description="C-type lectin" evidence="4">
    <location>
        <begin position="57"/>
        <end position="189"/>
    </location>
</feature>
<keyword evidence="1" id="KW-1015">Disulfide bond</keyword>
<gene>
    <name evidence="5" type="ORF">OTU49_002026</name>
</gene>
<comment type="caution">
    <text evidence="5">The sequence shown here is derived from an EMBL/GenBank/DDBJ whole genome shotgun (WGS) entry which is preliminary data.</text>
</comment>
<dbReference type="Pfam" id="PF00059">
    <property type="entry name" value="Lectin_C"/>
    <property type="match status" value="1"/>
</dbReference>
<organism evidence="5 6">
    <name type="scientific">Cherax quadricarinatus</name>
    <name type="common">Australian red claw crayfish</name>
    <dbReference type="NCBI Taxonomy" id="27406"/>
    <lineage>
        <taxon>Eukaryota</taxon>
        <taxon>Metazoa</taxon>
        <taxon>Ecdysozoa</taxon>
        <taxon>Arthropoda</taxon>
        <taxon>Crustacea</taxon>
        <taxon>Multicrustacea</taxon>
        <taxon>Malacostraca</taxon>
        <taxon>Eumalacostraca</taxon>
        <taxon>Eucarida</taxon>
        <taxon>Decapoda</taxon>
        <taxon>Pleocyemata</taxon>
        <taxon>Astacidea</taxon>
        <taxon>Parastacoidea</taxon>
        <taxon>Parastacidae</taxon>
        <taxon>Cherax</taxon>
    </lineage>
</organism>
<evidence type="ECO:0000313" key="6">
    <source>
        <dbReference type="Proteomes" id="UP001445076"/>
    </source>
</evidence>
<dbReference type="InterPro" id="IPR001304">
    <property type="entry name" value="C-type_lectin-like"/>
</dbReference>
<feature type="region of interest" description="Disordered" evidence="2">
    <location>
        <begin position="23"/>
        <end position="54"/>
    </location>
</feature>
<keyword evidence="6" id="KW-1185">Reference proteome</keyword>
<dbReference type="SUPFAM" id="SSF56436">
    <property type="entry name" value="C-type lectin-like"/>
    <property type="match status" value="1"/>
</dbReference>
<dbReference type="CDD" id="cd00037">
    <property type="entry name" value="CLECT"/>
    <property type="match status" value="1"/>
</dbReference>
<keyword evidence="3" id="KW-0732">Signal</keyword>
<dbReference type="PANTHER" id="PTHR21407">
    <property type="entry name" value="RE43931P-RELATED"/>
    <property type="match status" value="1"/>
</dbReference>
<evidence type="ECO:0000256" key="1">
    <source>
        <dbReference type="ARBA" id="ARBA00023157"/>
    </source>
</evidence>
<proteinExistence type="predicted"/>
<dbReference type="Gene3D" id="3.10.100.10">
    <property type="entry name" value="Mannose-Binding Protein A, subunit A"/>
    <property type="match status" value="1"/>
</dbReference>
<dbReference type="InterPro" id="IPR018378">
    <property type="entry name" value="C-type_lectin_CS"/>
</dbReference>
<reference evidence="5 6" key="1">
    <citation type="journal article" date="2024" name="BMC Genomics">
        <title>Genome assembly of redclaw crayfish (Cherax quadricarinatus) provides insights into its immune adaptation and hypoxia tolerance.</title>
        <authorList>
            <person name="Liu Z."/>
            <person name="Zheng J."/>
            <person name="Li H."/>
            <person name="Fang K."/>
            <person name="Wang S."/>
            <person name="He J."/>
            <person name="Zhou D."/>
            <person name="Weng S."/>
            <person name="Chi M."/>
            <person name="Gu Z."/>
            <person name="He J."/>
            <person name="Li F."/>
            <person name="Wang M."/>
        </authorList>
    </citation>
    <scope>NUCLEOTIDE SEQUENCE [LARGE SCALE GENOMIC DNA]</scope>
    <source>
        <strain evidence="5">ZL_2023a</strain>
    </source>
</reference>
<evidence type="ECO:0000313" key="5">
    <source>
        <dbReference type="EMBL" id="KAK8741947.1"/>
    </source>
</evidence>
<dbReference type="PANTHER" id="PTHR21407:SF1">
    <property type="entry name" value="RE43931P"/>
    <property type="match status" value="1"/>
</dbReference>
<sequence>KAIVVLLSVAGLASCQFFPPRQSSNSFQGSSGRFPSQGSNGRFQSQGSSGVQADDTFGGSEYYFSWKHDGGKEYTGSAAASLCSSLGGGWHAVGISSQEELNYIHGIIAREGLDYIWTGGNKSGNGFKWRNGEPFSVTGWSHTGLNRKPQPDNREGGKENCLAILNNFYKDGIKWHDVACHHLKPVICERRA</sequence>
<feature type="chain" id="PRO_5044001958" description="C-type lectin domain-containing protein" evidence="3">
    <location>
        <begin position="16"/>
        <end position="192"/>
    </location>
</feature>
<dbReference type="PROSITE" id="PS00615">
    <property type="entry name" value="C_TYPE_LECTIN_1"/>
    <property type="match status" value="1"/>
</dbReference>
<evidence type="ECO:0000256" key="2">
    <source>
        <dbReference type="SAM" id="MobiDB-lite"/>
    </source>
</evidence>
<dbReference type="Proteomes" id="UP001445076">
    <property type="component" value="Unassembled WGS sequence"/>
</dbReference>
<dbReference type="PROSITE" id="PS50041">
    <property type="entry name" value="C_TYPE_LECTIN_2"/>
    <property type="match status" value="1"/>
</dbReference>
<dbReference type="InterPro" id="IPR016187">
    <property type="entry name" value="CTDL_fold"/>
</dbReference>
<feature type="compositionally biased region" description="Polar residues" evidence="2">
    <location>
        <begin position="23"/>
        <end position="51"/>
    </location>
</feature>
<dbReference type="InterPro" id="IPR016186">
    <property type="entry name" value="C-type_lectin-like/link_sf"/>
</dbReference>
<feature type="signal peptide" evidence="3">
    <location>
        <begin position="1"/>
        <end position="15"/>
    </location>
</feature>
<evidence type="ECO:0000259" key="4">
    <source>
        <dbReference type="PROSITE" id="PS50041"/>
    </source>
</evidence>
<feature type="non-terminal residue" evidence="5">
    <location>
        <position position="1"/>
    </location>
</feature>
<name>A0AAW0XC81_CHEQU</name>
<dbReference type="EMBL" id="JARKIK010000029">
    <property type="protein sequence ID" value="KAK8741947.1"/>
    <property type="molecule type" value="Genomic_DNA"/>
</dbReference>